<gene>
    <name evidence="1" type="ORF">FC34_GL000921</name>
</gene>
<dbReference type="OrthoDB" id="9790745at2"/>
<dbReference type="PATRIC" id="fig|1423727.3.peg.927"/>
<dbReference type="PANTHER" id="PTHR36849:SF1">
    <property type="entry name" value="CYTOPLASMIC PROTEIN"/>
    <property type="match status" value="1"/>
</dbReference>
<dbReference type="STRING" id="1423727.FC34_GL000921"/>
<dbReference type="EMBL" id="AYZQ01000002">
    <property type="protein sequence ID" value="KRM71941.1"/>
    <property type="molecule type" value="Genomic_DNA"/>
</dbReference>
<dbReference type="InterPro" id="IPR052552">
    <property type="entry name" value="YeaO-like"/>
</dbReference>
<dbReference type="RefSeq" id="WP_057894217.1">
    <property type="nucleotide sequence ID" value="NZ_AYZQ01000002.1"/>
</dbReference>
<protein>
    <recommendedName>
        <fullName evidence="3">Uroporphyrin-III C-methyltransferase</fullName>
    </recommendedName>
</protein>
<dbReference type="PANTHER" id="PTHR36849">
    <property type="entry name" value="CYTOPLASMIC PROTEIN-RELATED"/>
    <property type="match status" value="1"/>
</dbReference>
<organism evidence="1 2">
    <name type="scientific">Lacticaseibacillus brantae DSM 23927</name>
    <dbReference type="NCBI Taxonomy" id="1423727"/>
    <lineage>
        <taxon>Bacteria</taxon>
        <taxon>Bacillati</taxon>
        <taxon>Bacillota</taxon>
        <taxon>Bacilli</taxon>
        <taxon>Lactobacillales</taxon>
        <taxon>Lactobacillaceae</taxon>
        <taxon>Lacticaseibacillus</taxon>
    </lineage>
</organism>
<evidence type="ECO:0008006" key="3">
    <source>
        <dbReference type="Google" id="ProtNLM"/>
    </source>
</evidence>
<evidence type="ECO:0000313" key="1">
    <source>
        <dbReference type="EMBL" id="KRM71941.1"/>
    </source>
</evidence>
<reference evidence="1 2" key="1">
    <citation type="journal article" date="2015" name="Genome Announc.">
        <title>Expanding the biotechnology potential of lactobacilli through comparative genomics of 213 strains and associated genera.</title>
        <authorList>
            <person name="Sun Z."/>
            <person name="Harris H.M."/>
            <person name="McCann A."/>
            <person name="Guo C."/>
            <person name="Argimon S."/>
            <person name="Zhang W."/>
            <person name="Yang X."/>
            <person name="Jeffery I.B."/>
            <person name="Cooney J.C."/>
            <person name="Kagawa T.F."/>
            <person name="Liu W."/>
            <person name="Song Y."/>
            <person name="Salvetti E."/>
            <person name="Wrobel A."/>
            <person name="Rasinkangas P."/>
            <person name="Parkhill J."/>
            <person name="Rea M.C."/>
            <person name="O'Sullivan O."/>
            <person name="Ritari J."/>
            <person name="Douillard F.P."/>
            <person name="Paul Ross R."/>
            <person name="Yang R."/>
            <person name="Briner A.E."/>
            <person name="Felis G.E."/>
            <person name="de Vos W.M."/>
            <person name="Barrangou R."/>
            <person name="Klaenhammer T.R."/>
            <person name="Caufield P.W."/>
            <person name="Cui Y."/>
            <person name="Zhang H."/>
            <person name="O'Toole P.W."/>
        </authorList>
    </citation>
    <scope>NUCLEOTIDE SEQUENCE [LARGE SCALE GENOMIC DNA]</scope>
    <source>
        <strain evidence="1 2">DSM 23927</strain>
    </source>
</reference>
<keyword evidence="2" id="KW-1185">Reference proteome</keyword>
<sequence length="119" mass="13569">MLKLDRIYAKPPQAGFRVLVDRLWPRGISKVAANLDLWAKDVAPTPALRQWFNHEPDKFTAFTQKYRAELDTNPAASDFVKTVAAQSQPVILLYGAKDEVHNHAQVLKEWLTEALNEQK</sequence>
<comment type="caution">
    <text evidence="1">The sequence shown here is derived from an EMBL/GenBank/DDBJ whole genome shotgun (WGS) entry which is preliminary data.</text>
</comment>
<name>A0A0R2AYV1_9LACO</name>
<accession>A0A0R2AYV1</accession>
<dbReference type="AlphaFoldDB" id="A0A0R2AYV1"/>
<dbReference type="Proteomes" id="UP000051672">
    <property type="component" value="Unassembled WGS sequence"/>
</dbReference>
<evidence type="ECO:0000313" key="2">
    <source>
        <dbReference type="Proteomes" id="UP000051672"/>
    </source>
</evidence>
<dbReference type="Pfam" id="PF22752">
    <property type="entry name" value="DUF488-N3i"/>
    <property type="match status" value="1"/>
</dbReference>
<proteinExistence type="predicted"/>